<dbReference type="Proteomes" id="UP000593566">
    <property type="component" value="Unassembled WGS sequence"/>
</dbReference>
<accession>A0A8H6C6I2</accession>
<dbReference type="RefSeq" id="XP_037147262.1">
    <property type="nucleotide sequence ID" value="XM_037297137.1"/>
</dbReference>
<name>A0A8H6C6I2_9LECA</name>
<evidence type="ECO:0000313" key="1">
    <source>
        <dbReference type="EMBL" id="KAF6217827.1"/>
    </source>
</evidence>
<gene>
    <name evidence="1" type="ORF">HO133_006238</name>
</gene>
<dbReference type="GeneID" id="59334639"/>
<organism evidence="1 2">
    <name type="scientific">Letharia lupina</name>
    <dbReference type="NCBI Taxonomy" id="560253"/>
    <lineage>
        <taxon>Eukaryota</taxon>
        <taxon>Fungi</taxon>
        <taxon>Dikarya</taxon>
        <taxon>Ascomycota</taxon>
        <taxon>Pezizomycotina</taxon>
        <taxon>Lecanoromycetes</taxon>
        <taxon>OSLEUM clade</taxon>
        <taxon>Lecanoromycetidae</taxon>
        <taxon>Lecanorales</taxon>
        <taxon>Lecanorineae</taxon>
        <taxon>Parmeliaceae</taxon>
        <taxon>Letharia</taxon>
    </lineage>
</organism>
<sequence>MAKEELHPYQQQALDLFCTAWTSKVLGNQRDFSSAAETLAQHTAEAKDPSSGVYIWSTILAIHEYASTCPEALDLTLHVYASACNQFPDTISNEYGHGPTAGLQQLKWWLVEEADGFQGVLMPPQCIGSLDTADRSNILFKSSDVDKDVDGILSEIEEWRKERTSWIAAAAMQSRCFSLDIMRVNDGRQIEALIDSGLNRGRGRWGKADFIGACIMIRGCGKSLFEHPGNGVAYDKLKSWKSALEAFLRHDEKSSSSVDFVVTYHASLALRNLRSGPEDECSSELFASNAWLL</sequence>
<proteinExistence type="predicted"/>
<dbReference type="AlphaFoldDB" id="A0A8H6C6I2"/>
<evidence type="ECO:0000313" key="2">
    <source>
        <dbReference type="Proteomes" id="UP000593566"/>
    </source>
</evidence>
<reference evidence="1 2" key="1">
    <citation type="journal article" date="2020" name="Genomics">
        <title>Complete, high-quality genomes from long-read metagenomic sequencing of two wolf lichen thalli reveals enigmatic genome architecture.</title>
        <authorList>
            <person name="McKenzie S.K."/>
            <person name="Walston R.F."/>
            <person name="Allen J.L."/>
        </authorList>
    </citation>
    <scope>NUCLEOTIDE SEQUENCE [LARGE SCALE GENOMIC DNA]</scope>
    <source>
        <strain evidence="1">WasteWater1</strain>
    </source>
</reference>
<keyword evidence="2" id="KW-1185">Reference proteome</keyword>
<comment type="caution">
    <text evidence="1">The sequence shown here is derived from an EMBL/GenBank/DDBJ whole genome shotgun (WGS) entry which is preliminary data.</text>
</comment>
<protein>
    <submittedName>
        <fullName evidence="1">Uncharacterized protein</fullName>
    </submittedName>
</protein>
<dbReference type="EMBL" id="JACCJB010000024">
    <property type="protein sequence ID" value="KAF6217827.1"/>
    <property type="molecule type" value="Genomic_DNA"/>
</dbReference>